<gene>
    <name evidence="4" type="ORF">DI598_05805</name>
</gene>
<feature type="chain" id="PRO_5016146886" description="Outer membrane protein beta-barrel domain-containing protein" evidence="2">
    <location>
        <begin position="27"/>
        <end position="222"/>
    </location>
</feature>
<protein>
    <recommendedName>
        <fullName evidence="3">Outer membrane protein beta-barrel domain-containing protein</fullName>
    </recommendedName>
</protein>
<dbReference type="Proteomes" id="UP000249645">
    <property type="component" value="Unassembled WGS sequence"/>
</dbReference>
<evidence type="ECO:0000256" key="1">
    <source>
        <dbReference type="ARBA" id="ARBA00022729"/>
    </source>
</evidence>
<dbReference type="InterPro" id="IPR027385">
    <property type="entry name" value="Beta-barrel_OMP"/>
</dbReference>
<organism evidence="4 5">
    <name type="scientific">Pseudopedobacter saltans</name>
    <dbReference type="NCBI Taxonomy" id="151895"/>
    <lineage>
        <taxon>Bacteria</taxon>
        <taxon>Pseudomonadati</taxon>
        <taxon>Bacteroidota</taxon>
        <taxon>Sphingobacteriia</taxon>
        <taxon>Sphingobacteriales</taxon>
        <taxon>Sphingobacteriaceae</taxon>
        <taxon>Pseudopedobacter</taxon>
    </lineage>
</organism>
<dbReference type="EMBL" id="QFOI01000071">
    <property type="protein sequence ID" value="PZP50356.1"/>
    <property type="molecule type" value="Genomic_DNA"/>
</dbReference>
<keyword evidence="1 2" id="KW-0732">Signal</keyword>
<proteinExistence type="predicted"/>
<sequence length="222" mass="24449">MMKKFWQLSILSLGVLFFSTQTKVQAQETGDMILNLNYSPSFPMGGFKDNIIGKTSWKGYSGDVMYHFADKWAAGLGFAYQGFEERTPRATYALNGSDVNGVLNTRINMYPILAKAQFYPLGGTNAFIRPYVQLGTGLAVIDFDQYLGMYSVASRATGRFMAQGGIGFSIPFGKLTSNGLQIGANYNYVNYDGRFTDQAGNLSKVNNLGSLSAYVGVHFMLR</sequence>
<evidence type="ECO:0000313" key="5">
    <source>
        <dbReference type="Proteomes" id="UP000249645"/>
    </source>
</evidence>
<accession>A0A2W5GWY0</accession>
<reference evidence="4 5" key="1">
    <citation type="submission" date="2017-11" db="EMBL/GenBank/DDBJ databases">
        <title>Infants hospitalized years apart are colonized by the same room-sourced microbial strains.</title>
        <authorList>
            <person name="Brooks B."/>
            <person name="Olm M.R."/>
            <person name="Firek B.A."/>
            <person name="Baker R."/>
            <person name="Thomas B.C."/>
            <person name="Morowitz M.J."/>
            <person name="Banfield J.F."/>
        </authorList>
    </citation>
    <scope>NUCLEOTIDE SEQUENCE [LARGE SCALE GENOMIC DNA]</scope>
    <source>
        <strain evidence="4">S2_009_000_R2_76</strain>
    </source>
</reference>
<name>A0A2W5GWY0_9SPHI</name>
<dbReference type="InterPro" id="IPR011250">
    <property type="entry name" value="OMP/PagP_B-barrel"/>
</dbReference>
<dbReference type="Gene3D" id="2.40.160.20">
    <property type="match status" value="1"/>
</dbReference>
<comment type="caution">
    <text evidence="4">The sequence shown here is derived from an EMBL/GenBank/DDBJ whole genome shotgun (WGS) entry which is preliminary data.</text>
</comment>
<feature type="signal peptide" evidence="2">
    <location>
        <begin position="1"/>
        <end position="26"/>
    </location>
</feature>
<evidence type="ECO:0000313" key="4">
    <source>
        <dbReference type="EMBL" id="PZP50356.1"/>
    </source>
</evidence>
<evidence type="ECO:0000259" key="3">
    <source>
        <dbReference type="Pfam" id="PF13505"/>
    </source>
</evidence>
<dbReference type="SUPFAM" id="SSF56925">
    <property type="entry name" value="OMPA-like"/>
    <property type="match status" value="1"/>
</dbReference>
<dbReference type="AlphaFoldDB" id="A0A2W5GWY0"/>
<evidence type="ECO:0000256" key="2">
    <source>
        <dbReference type="SAM" id="SignalP"/>
    </source>
</evidence>
<dbReference type="Pfam" id="PF13505">
    <property type="entry name" value="OMP_b-brl"/>
    <property type="match status" value="1"/>
</dbReference>
<feature type="domain" description="Outer membrane protein beta-barrel" evidence="3">
    <location>
        <begin position="12"/>
        <end position="219"/>
    </location>
</feature>